<keyword evidence="3" id="KW-1185">Reference proteome</keyword>
<name>A0A8T0SFE1_PANVG</name>
<sequence length="231" mass="25153">MVAIRARRPIFIKLPGARRRRGRRRTATATSLAGTPTAPTSASTITRGSHRRDLGAVWRGATARGRRCWGRNWSPHQSVTRARRRGREPNGADVAPVARPTTLEALSAGATRCRAMPGREAIEALPPEVHRNAPMKTPLKPRELLASAPAHHGTLAVRPRTGRPPWGKGIPQANHQARGRTDGARRNRGRSLRHRRGCLRRRDTYQEDFLEGGPGIAAAGLAGRRGIAGPP</sequence>
<feature type="region of interest" description="Disordered" evidence="1">
    <location>
        <begin position="150"/>
        <end position="196"/>
    </location>
</feature>
<gene>
    <name evidence="2" type="ORF">PVAP13_5KG349314</name>
</gene>
<evidence type="ECO:0000256" key="1">
    <source>
        <dbReference type="SAM" id="MobiDB-lite"/>
    </source>
</evidence>
<dbReference type="AlphaFoldDB" id="A0A8T0SFE1"/>
<feature type="region of interest" description="Disordered" evidence="1">
    <location>
        <begin position="18"/>
        <end position="49"/>
    </location>
</feature>
<reference evidence="2" key="1">
    <citation type="submission" date="2020-05" db="EMBL/GenBank/DDBJ databases">
        <title>WGS assembly of Panicum virgatum.</title>
        <authorList>
            <person name="Lovell J.T."/>
            <person name="Jenkins J."/>
            <person name="Shu S."/>
            <person name="Juenger T.E."/>
            <person name="Schmutz J."/>
        </authorList>
    </citation>
    <scope>NUCLEOTIDE SEQUENCE</scope>
    <source>
        <strain evidence="2">AP13</strain>
    </source>
</reference>
<accession>A0A8T0SFE1</accession>
<comment type="caution">
    <text evidence="2">The sequence shown here is derived from an EMBL/GenBank/DDBJ whole genome shotgun (WGS) entry which is preliminary data.</text>
</comment>
<feature type="compositionally biased region" description="Low complexity" evidence="1">
    <location>
        <begin position="216"/>
        <end position="231"/>
    </location>
</feature>
<evidence type="ECO:0000313" key="2">
    <source>
        <dbReference type="EMBL" id="KAG2598082.1"/>
    </source>
</evidence>
<organism evidence="2 3">
    <name type="scientific">Panicum virgatum</name>
    <name type="common">Blackwell switchgrass</name>
    <dbReference type="NCBI Taxonomy" id="38727"/>
    <lineage>
        <taxon>Eukaryota</taxon>
        <taxon>Viridiplantae</taxon>
        <taxon>Streptophyta</taxon>
        <taxon>Embryophyta</taxon>
        <taxon>Tracheophyta</taxon>
        <taxon>Spermatophyta</taxon>
        <taxon>Magnoliopsida</taxon>
        <taxon>Liliopsida</taxon>
        <taxon>Poales</taxon>
        <taxon>Poaceae</taxon>
        <taxon>PACMAD clade</taxon>
        <taxon>Panicoideae</taxon>
        <taxon>Panicodae</taxon>
        <taxon>Paniceae</taxon>
        <taxon>Panicinae</taxon>
        <taxon>Panicum</taxon>
        <taxon>Panicum sect. Hiantes</taxon>
    </lineage>
</organism>
<feature type="compositionally biased region" description="Basic residues" evidence="1">
    <location>
        <begin position="186"/>
        <end position="196"/>
    </location>
</feature>
<proteinExistence type="predicted"/>
<feature type="compositionally biased region" description="Low complexity" evidence="1">
    <location>
        <begin position="27"/>
        <end position="46"/>
    </location>
</feature>
<evidence type="ECO:0000313" key="3">
    <source>
        <dbReference type="Proteomes" id="UP000823388"/>
    </source>
</evidence>
<feature type="region of interest" description="Disordered" evidence="1">
    <location>
        <begin position="210"/>
        <end position="231"/>
    </location>
</feature>
<protein>
    <submittedName>
        <fullName evidence="2">Uncharacterized protein</fullName>
    </submittedName>
</protein>
<dbReference type="EMBL" id="CM029045">
    <property type="protein sequence ID" value="KAG2598082.1"/>
    <property type="molecule type" value="Genomic_DNA"/>
</dbReference>
<dbReference type="Proteomes" id="UP000823388">
    <property type="component" value="Chromosome 5K"/>
</dbReference>